<comment type="caution">
    <text evidence="1">The sequence shown here is derived from an EMBL/GenBank/DDBJ whole genome shotgun (WGS) entry which is preliminary data.</text>
</comment>
<evidence type="ECO:0000313" key="2">
    <source>
        <dbReference type="Proteomes" id="UP000035760"/>
    </source>
</evidence>
<evidence type="ECO:0000313" key="1">
    <source>
        <dbReference type="EMBL" id="CDI00861.1"/>
    </source>
</evidence>
<organism evidence="1 2">
    <name type="scientific">Candidatus Competibacter denitrificans Run_A_D11</name>
    <dbReference type="NCBI Taxonomy" id="1400863"/>
    <lineage>
        <taxon>Bacteria</taxon>
        <taxon>Pseudomonadati</taxon>
        <taxon>Pseudomonadota</taxon>
        <taxon>Gammaproteobacteria</taxon>
        <taxon>Candidatus Competibacteraceae</taxon>
        <taxon>Candidatus Competibacter</taxon>
    </lineage>
</organism>
<dbReference type="EMBL" id="CBTJ020000001">
    <property type="protein sequence ID" value="CDI00861.1"/>
    <property type="molecule type" value="Genomic_DNA"/>
</dbReference>
<name>W6M0I0_9GAMM</name>
<accession>W6M0I0</accession>
<dbReference type="Proteomes" id="UP000035760">
    <property type="component" value="Unassembled WGS sequence"/>
</dbReference>
<protein>
    <submittedName>
        <fullName evidence="1">Uncharacterized protein</fullName>
    </submittedName>
</protein>
<dbReference type="STRING" id="1400863.BN873_10117"/>
<proteinExistence type="predicted"/>
<reference evidence="1" key="1">
    <citation type="submission" date="2013-07" db="EMBL/GenBank/DDBJ databases">
        <authorList>
            <person name="McIlroy S."/>
        </authorList>
    </citation>
    <scope>NUCLEOTIDE SEQUENCE [LARGE SCALE GENOMIC DNA]</scope>
    <source>
        <strain evidence="1">Run_A_D11</strain>
    </source>
</reference>
<reference evidence="1" key="2">
    <citation type="submission" date="2014-03" db="EMBL/GenBank/DDBJ databases">
        <title>Candidatus Competibacter-lineage genomes retrieved from metagenomes reveal functional metabolic diversity.</title>
        <authorList>
            <person name="McIlroy S.J."/>
            <person name="Albertsen M."/>
            <person name="Andresen E.K."/>
            <person name="Saunders A.M."/>
            <person name="Kristiansen R."/>
            <person name="Stokholm-Bjerregaard M."/>
            <person name="Nielsen K.L."/>
            <person name="Nielsen P.H."/>
        </authorList>
    </citation>
    <scope>NUCLEOTIDE SEQUENCE</scope>
    <source>
        <strain evidence="1">Run_A_D11</strain>
    </source>
</reference>
<dbReference type="AlphaFoldDB" id="W6M0I0"/>
<keyword evidence="2" id="KW-1185">Reference proteome</keyword>
<gene>
    <name evidence="1" type="ORF">BN873_10117</name>
</gene>
<sequence length="55" mass="6362">MYKSAARNDWRARGKLTMKPAEWTAAPLGIWRLKSGHSRLISKKSHIHCWNKTAD</sequence>